<proteinExistence type="predicted"/>
<gene>
    <name evidence="5" type="ORF">QJS35_07885</name>
</gene>
<dbReference type="SUPFAM" id="SSF51215">
    <property type="entry name" value="Regulatory protein AraC"/>
    <property type="match status" value="1"/>
</dbReference>
<keyword evidence="2" id="KW-0238">DNA-binding</keyword>
<dbReference type="InterPro" id="IPR018060">
    <property type="entry name" value="HTH_AraC"/>
</dbReference>
<dbReference type="Gene3D" id="1.10.10.60">
    <property type="entry name" value="Homeodomain-like"/>
    <property type="match status" value="2"/>
</dbReference>
<dbReference type="EMBL" id="JASKHM010000003">
    <property type="protein sequence ID" value="MEQ4482315.1"/>
    <property type="molecule type" value="Genomic_DNA"/>
</dbReference>
<evidence type="ECO:0000256" key="2">
    <source>
        <dbReference type="ARBA" id="ARBA00023125"/>
    </source>
</evidence>
<dbReference type="PANTHER" id="PTHR43280:SF2">
    <property type="entry name" value="HTH-TYPE TRANSCRIPTIONAL REGULATOR EXSA"/>
    <property type="match status" value="1"/>
</dbReference>
<keyword evidence="1" id="KW-0805">Transcription regulation</keyword>
<keyword evidence="6" id="KW-1185">Reference proteome</keyword>
<dbReference type="PROSITE" id="PS01124">
    <property type="entry name" value="HTH_ARAC_FAMILY_2"/>
    <property type="match status" value="1"/>
</dbReference>
<accession>A0ABV1KQE4</accession>
<dbReference type="Proteomes" id="UP001493487">
    <property type="component" value="Unassembled WGS sequence"/>
</dbReference>
<dbReference type="SUPFAM" id="SSF46689">
    <property type="entry name" value="Homeodomain-like"/>
    <property type="match status" value="2"/>
</dbReference>
<organism evidence="5 6">
    <name type="scientific">Cohnella silvisoli</name>
    <dbReference type="NCBI Taxonomy" id="2873699"/>
    <lineage>
        <taxon>Bacteria</taxon>
        <taxon>Bacillati</taxon>
        <taxon>Bacillota</taxon>
        <taxon>Bacilli</taxon>
        <taxon>Bacillales</taxon>
        <taxon>Paenibacillaceae</taxon>
        <taxon>Cohnella</taxon>
    </lineage>
</organism>
<evidence type="ECO:0000256" key="1">
    <source>
        <dbReference type="ARBA" id="ARBA00023015"/>
    </source>
</evidence>
<dbReference type="InterPro" id="IPR009057">
    <property type="entry name" value="Homeodomain-like_sf"/>
</dbReference>
<sequence>MRTHITVPDINSNIFIHGFIFGVEEPGWTLEDSHHDIFELTFCIEGLAEQRIGRETFVYGAGDWMFLKPGVKHGTTSSPDHHFSYMAIHFDIDDPGLRRLLKRSALIHVPAKLAGNMKLKDLTLTINNLLQSNISRNRFIERDMRLALQLDESDKLTFQACILQIISEYIRQVRVSETALSGEYQDISKQDLTMADNVRGILESHVLESLSMSEVYEAVGLSRSQCTRIFTKVFGVSPRQYYSNLKLKKAKELLLLTNLAVEEISRMLSFSSVYHFSRQFKRWTSLSPSQYRLKPPSATNG</sequence>
<dbReference type="RefSeq" id="WP_232185022.1">
    <property type="nucleotide sequence ID" value="NZ_JAIOAP010000004.1"/>
</dbReference>
<name>A0ABV1KQE4_9BACL</name>
<feature type="domain" description="HTH araC/xylS-type" evidence="4">
    <location>
        <begin position="196"/>
        <end position="294"/>
    </location>
</feature>
<evidence type="ECO:0000313" key="5">
    <source>
        <dbReference type="EMBL" id="MEQ4482315.1"/>
    </source>
</evidence>
<dbReference type="Pfam" id="PF02311">
    <property type="entry name" value="AraC_binding"/>
    <property type="match status" value="1"/>
</dbReference>
<comment type="caution">
    <text evidence="5">The sequence shown here is derived from an EMBL/GenBank/DDBJ whole genome shotgun (WGS) entry which is preliminary data.</text>
</comment>
<dbReference type="InterPro" id="IPR037923">
    <property type="entry name" value="HTH-like"/>
</dbReference>
<dbReference type="CDD" id="cd02208">
    <property type="entry name" value="cupin_RmlC-like"/>
    <property type="match status" value="1"/>
</dbReference>
<reference evidence="5 6" key="1">
    <citation type="journal article" date="2023" name="Genome Announc.">
        <title>Pan-Genome Analyses of the Genus Cohnella and Proposal of the Novel Species Cohnella silvisoli sp. nov., Isolated from Forest Soil.</title>
        <authorList>
            <person name="Wang C."/>
            <person name="Mao L."/>
            <person name="Bao G."/>
            <person name="Zhu H."/>
        </authorList>
    </citation>
    <scope>NUCLEOTIDE SEQUENCE [LARGE SCALE GENOMIC DNA]</scope>
    <source>
        <strain evidence="5 6">NL03-T5-1</strain>
    </source>
</reference>
<evidence type="ECO:0000256" key="3">
    <source>
        <dbReference type="ARBA" id="ARBA00023163"/>
    </source>
</evidence>
<dbReference type="PANTHER" id="PTHR43280">
    <property type="entry name" value="ARAC-FAMILY TRANSCRIPTIONAL REGULATOR"/>
    <property type="match status" value="1"/>
</dbReference>
<dbReference type="Gene3D" id="2.60.120.10">
    <property type="entry name" value="Jelly Rolls"/>
    <property type="match status" value="1"/>
</dbReference>
<dbReference type="Pfam" id="PF12833">
    <property type="entry name" value="HTH_18"/>
    <property type="match status" value="1"/>
</dbReference>
<keyword evidence="3" id="KW-0804">Transcription</keyword>
<evidence type="ECO:0000313" key="6">
    <source>
        <dbReference type="Proteomes" id="UP001493487"/>
    </source>
</evidence>
<protein>
    <submittedName>
        <fullName evidence="5">AraC family transcriptional regulator</fullName>
    </submittedName>
</protein>
<dbReference type="InterPro" id="IPR014710">
    <property type="entry name" value="RmlC-like_jellyroll"/>
</dbReference>
<evidence type="ECO:0000259" key="4">
    <source>
        <dbReference type="PROSITE" id="PS01124"/>
    </source>
</evidence>
<dbReference type="InterPro" id="IPR003313">
    <property type="entry name" value="AraC-bd"/>
</dbReference>
<dbReference type="SMART" id="SM00342">
    <property type="entry name" value="HTH_ARAC"/>
    <property type="match status" value="1"/>
</dbReference>